<accession>A0A4Y3V8Z8</accession>
<sequence>MTNEMGSSRSESPSGHPENPGTGVCAQGVGAGASQCFGQEARPWERPEPTPRVSVRTVHALPR</sequence>
<proteinExistence type="predicted"/>
<gene>
    <name evidence="2" type="ORF">SSP24_09890</name>
</gene>
<keyword evidence="3" id="KW-1185">Reference proteome</keyword>
<evidence type="ECO:0000256" key="1">
    <source>
        <dbReference type="SAM" id="MobiDB-lite"/>
    </source>
</evidence>
<organism evidence="2 3">
    <name type="scientific">Streptomyces spinoverrucosus</name>
    <dbReference type="NCBI Taxonomy" id="284043"/>
    <lineage>
        <taxon>Bacteria</taxon>
        <taxon>Bacillati</taxon>
        <taxon>Actinomycetota</taxon>
        <taxon>Actinomycetes</taxon>
        <taxon>Kitasatosporales</taxon>
        <taxon>Streptomycetaceae</taxon>
        <taxon>Streptomyces</taxon>
    </lineage>
</organism>
<feature type="compositionally biased region" description="Polar residues" evidence="1">
    <location>
        <begin position="1"/>
        <end position="13"/>
    </location>
</feature>
<evidence type="ECO:0000313" key="2">
    <source>
        <dbReference type="EMBL" id="GEC03334.1"/>
    </source>
</evidence>
<protein>
    <submittedName>
        <fullName evidence="2">Uncharacterized protein</fullName>
    </submittedName>
</protein>
<dbReference type="EMBL" id="BJND01000007">
    <property type="protein sequence ID" value="GEC03334.1"/>
    <property type="molecule type" value="Genomic_DNA"/>
</dbReference>
<name>A0A4Y3V8Z8_9ACTN</name>
<evidence type="ECO:0000313" key="3">
    <source>
        <dbReference type="Proteomes" id="UP000317881"/>
    </source>
</evidence>
<dbReference type="AlphaFoldDB" id="A0A4Y3V8Z8"/>
<feature type="region of interest" description="Disordered" evidence="1">
    <location>
        <begin position="1"/>
        <end position="63"/>
    </location>
</feature>
<dbReference type="Proteomes" id="UP000317881">
    <property type="component" value="Unassembled WGS sequence"/>
</dbReference>
<reference evidence="2 3" key="1">
    <citation type="submission" date="2019-06" db="EMBL/GenBank/DDBJ databases">
        <title>Whole genome shotgun sequence of Streptomyces spinoverrucosus NBRC 14228.</title>
        <authorList>
            <person name="Hosoyama A."/>
            <person name="Uohara A."/>
            <person name="Ohji S."/>
            <person name="Ichikawa N."/>
        </authorList>
    </citation>
    <scope>NUCLEOTIDE SEQUENCE [LARGE SCALE GENOMIC DNA]</scope>
    <source>
        <strain evidence="2 3">NBRC 14228</strain>
    </source>
</reference>
<comment type="caution">
    <text evidence="2">The sequence shown here is derived from an EMBL/GenBank/DDBJ whole genome shotgun (WGS) entry which is preliminary data.</text>
</comment>